<comment type="caution">
    <text evidence="1">The sequence shown here is derived from an EMBL/GenBank/DDBJ whole genome shotgun (WGS) entry which is preliminary data.</text>
</comment>
<evidence type="ECO:0000313" key="1">
    <source>
        <dbReference type="EMBL" id="PZO46227.1"/>
    </source>
</evidence>
<dbReference type="SUPFAM" id="SSF117396">
    <property type="entry name" value="TM1631-like"/>
    <property type="match status" value="1"/>
</dbReference>
<dbReference type="Gene3D" id="3.20.20.410">
    <property type="entry name" value="Protein of unknown function UPF0759"/>
    <property type="match status" value="1"/>
</dbReference>
<dbReference type="AlphaFoldDB" id="A0A2W4WSQ6"/>
<accession>A0A2W4WSQ6</accession>
<dbReference type="Proteomes" id="UP000249794">
    <property type="component" value="Unassembled WGS sequence"/>
</dbReference>
<dbReference type="EMBL" id="QBMP01000319">
    <property type="protein sequence ID" value="PZO46227.1"/>
    <property type="molecule type" value="Genomic_DNA"/>
</dbReference>
<reference evidence="1 2" key="2">
    <citation type="submission" date="2018-06" db="EMBL/GenBank/DDBJ databases">
        <title>Metagenomic assembly of (sub)arctic Cyanobacteria and their associated microbiome from non-axenic cultures.</title>
        <authorList>
            <person name="Baurain D."/>
        </authorList>
    </citation>
    <scope>NUCLEOTIDE SEQUENCE [LARGE SCALE GENOMIC DNA]</scope>
    <source>
        <strain evidence="1">ULC027bin1</strain>
    </source>
</reference>
<protein>
    <submittedName>
        <fullName evidence="1">DUF72 domain-containing protein</fullName>
    </submittedName>
</protein>
<dbReference type="PANTHER" id="PTHR30348:SF9">
    <property type="entry name" value="UPF0759 PROTEIN YECE"/>
    <property type="match status" value="1"/>
</dbReference>
<sequence length="288" mass="32457">MNFLMGCAVWAFKDWVGSFYPPKSQPTNFLRLYGERMLTVEGNTTFYSVPSAAMVQRWADQTPDDFRFCPKLPRTITHAGPLMAHLPAALSFLELMQGLGSRLGPVMAQLPPSYSPVAIADLTNFLTAWPRQVAPISVEVRHLDWFQAEPAAQLTALLTQLGVGRVLLDTRPIYAWEAEGDTDPQLRSHRRKPKVPLQPVVTADFAIVRYISHPRLLRNHDYLAAWVTQVNDWLSLGKQVYFFVHCPMEVESPAIARYFQTCLESAQAPVPPLPWMALAQPPDQLALF</sequence>
<proteinExistence type="predicted"/>
<dbReference type="Pfam" id="PF01904">
    <property type="entry name" value="DUF72"/>
    <property type="match status" value="1"/>
</dbReference>
<name>A0A2W4WSQ6_9CYAN</name>
<evidence type="ECO:0000313" key="2">
    <source>
        <dbReference type="Proteomes" id="UP000249794"/>
    </source>
</evidence>
<dbReference type="InterPro" id="IPR036520">
    <property type="entry name" value="UPF0759_sf"/>
</dbReference>
<organism evidence="1 2">
    <name type="scientific">Phormidesmis priestleyi</name>
    <dbReference type="NCBI Taxonomy" id="268141"/>
    <lineage>
        <taxon>Bacteria</taxon>
        <taxon>Bacillati</taxon>
        <taxon>Cyanobacteriota</taxon>
        <taxon>Cyanophyceae</taxon>
        <taxon>Leptolyngbyales</taxon>
        <taxon>Leptolyngbyaceae</taxon>
        <taxon>Phormidesmis</taxon>
    </lineage>
</organism>
<dbReference type="InterPro" id="IPR002763">
    <property type="entry name" value="DUF72"/>
</dbReference>
<gene>
    <name evidence="1" type="ORF">DCF15_20555</name>
</gene>
<dbReference type="PANTHER" id="PTHR30348">
    <property type="entry name" value="UNCHARACTERIZED PROTEIN YECE"/>
    <property type="match status" value="1"/>
</dbReference>
<reference evidence="2" key="1">
    <citation type="submission" date="2018-04" db="EMBL/GenBank/DDBJ databases">
        <authorList>
            <person name="Cornet L."/>
        </authorList>
    </citation>
    <scope>NUCLEOTIDE SEQUENCE [LARGE SCALE GENOMIC DNA]</scope>
</reference>